<proteinExistence type="predicted"/>
<name>A0A5N5H365_9ROSA</name>
<evidence type="ECO:0000313" key="1">
    <source>
        <dbReference type="EMBL" id="KAB2622355.1"/>
    </source>
</evidence>
<accession>A0A5N5H365</accession>
<protein>
    <submittedName>
        <fullName evidence="1">Synaptotagmin-3-like</fullName>
    </submittedName>
</protein>
<reference evidence="2" key="2">
    <citation type="submission" date="2019-10" db="EMBL/GenBank/DDBJ databases">
        <title>A de novo genome assembly of a pear dwarfing rootstock.</title>
        <authorList>
            <person name="Wang F."/>
            <person name="Wang J."/>
            <person name="Li S."/>
            <person name="Zhang Y."/>
            <person name="Fang M."/>
            <person name="Ma L."/>
            <person name="Zhao Y."/>
            <person name="Jiang S."/>
        </authorList>
    </citation>
    <scope>NUCLEOTIDE SEQUENCE [LARGE SCALE GENOMIC DNA]</scope>
</reference>
<evidence type="ECO:0000313" key="2">
    <source>
        <dbReference type="Proteomes" id="UP000327157"/>
    </source>
</evidence>
<dbReference type="EMBL" id="SMOL01000231">
    <property type="protein sequence ID" value="KAB2622355.1"/>
    <property type="molecule type" value="Genomic_DNA"/>
</dbReference>
<dbReference type="Proteomes" id="UP000327157">
    <property type="component" value="Chromosome 4"/>
</dbReference>
<keyword evidence="2" id="KW-1185">Reference proteome</keyword>
<reference evidence="1 2" key="3">
    <citation type="submission" date="2019-11" db="EMBL/GenBank/DDBJ databases">
        <title>A de novo genome assembly of a pear dwarfing rootstock.</title>
        <authorList>
            <person name="Wang F."/>
            <person name="Wang J."/>
            <person name="Li S."/>
            <person name="Zhang Y."/>
            <person name="Fang M."/>
            <person name="Ma L."/>
            <person name="Zhao Y."/>
            <person name="Jiang S."/>
        </authorList>
    </citation>
    <scope>NUCLEOTIDE SEQUENCE [LARGE SCALE GENOMIC DNA]</scope>
    <source>
        <strain evidence="1">S2</strain>
        <tissue evidence="1">Leaf</tissue>
    </source>
</reference>
<comment type="caution">
    <text evidence="1">The sequence shown here is derived from an EMBL/GenBank/DDBJ whole genome shotgun (WGS) entry which is preliminary data.</text>
</comment>
<sequence>MEFSCFSSLEAVDLPSVTIQRAEDVYGKNHSNSNLYILVSFGAETKITKGFTTVANNNNVYALWCKFDHY</sequence>
<organism evidence="1 2">
    <name type="scientific">Pyrus ussuriensis x Pyrus communis</name>
    <dbReference type="NCBI Taxonomy" id="2448454"/>
    <lineage>
        <taxon>Eukaryota</taxon>
        <taxon>Viridiplantae</taxon>
        <taxon>Streptophyta</taxon>
        <taxon>Embryophyta</taxon>
        <taxon>Tracheophyta</taxon>
        <taxon>Spermatophyta</taxon>
        <taxon>Magnoliopsida</taxon>
        <taxon>eudicotyledons</taxon>
        <taxon>Gunneridae</taxon>
        <taxon>Pentapetalae</taxon>
        <taxon>rosids</taxon>
        <taxon>fabids</taxon>
        <taxon>Rosales</taxon>
        <taxon>Rosaceae</taxon>
        <taxon>Amygdaloideae</taxon>
        <taxon>Maleae</taxon>
        <taxon>Pyrus</taxon>
    </lineage>
</organism>
<gene>
    <name evidence="1" type="ORF">D8674_024537</name>
</gene>
<reference evidence="1 2" key="1">
    <citation type="submission" date="2019-09" db="EMBL/GenBank/DDBJ databases">
        <authorList>
            <person name="Ou C."/>
        </authorList>
    </citation>
    <scope>NUCLEOTIDE SEQUENCE [LARGE SCALE GENOMIC DNA]</scope>
    <source>
        <strain evidence="1">S2</strain>
        <tissue evidence="1">Leaf</tissue>
    </source>
</reference>
<dbReference type="AlphaFoldDB" id="A0A5N5H365"/>